<dbReference type="Proteomes" id="UP000289808">
    <property type="component" value="Unassembled WGS sequence"/>
</dbReference>
<evidence type="ECO:0008006" key="3">
    <source>
        <dbReference type="Google" id="ProtNLM"/>
    </source>
</evidence>
<comment type="caution">
    <text evidence="1">The sequence shown here is derived from an EMBL/GenBank/DDBJ whole genome shotgun (WGS) entry which is preliminary data.</text>
</comment>
<evidence type="ECO:0000313" key="2">
    <source>
        <dbReference type="Proteomes" id="UP000289808"/>
    </source>
</evidence>
<dbReference type="EMBL" id="SCLX01000005">
    <property type="protein sequence ID" value="RXF60034.1"/>
    <property type="molecule type" value="Genomic_DNA"/>
</dbReference>
<dbReference type="InterPro" id="IPR021695">
    <property type="entry name" value="Phage_KPP10_Orf10"/>
</dbReference>
<evidence type="ECO:0000313" key="1">
    <source>
        <dbReference type="EMBL" id="RXF60034.1"/>
    </source>
</evidence>
<protein>
    <recommendedName>
        <fullName evidence="3">DUF3277 family protein</fullName>
    </recommendedName>
</protein>
<dbReference type="RefSeq" id="WP_128733910.1">
    <property type="nucleotide sequence ID" value="NZ_CP114552.1"/>
</dbReference>
<gene>
    <name evidence="1" type="ORF">ERD32_01310</name>
</gene>
<name>A0A4Q0LXP0_9LACO</name>
<dbReference type="AlphaFoldDB" id="A0A4Q0LXP0"/>
<dbReference type="NCBIfam" id="NF047581">
    <property type="entry name" value="gp105_phage_fam"/>
    <property type="match status" value="1"/>
</dbReference>
<organism evidence="1 2">
    <name type="scientific">Lactobacillus crispatus</name>
    <dbReference type="NCBI Taxonomy" id="47770"/>
    <lineage>
        <taxon>Bacteria</taxon>
        <taxon>Bacillati</taxon>
        <taxon>Bacillota</taxon>
        <taxon>Bacilli</taxon>
        <taxon>Lactobacillales</taxon>
        <taxon>Lactobacillaceae</taxon>
        <taxon>Lactobacillus</taxon>
    </lineage>
</organism>
<sequence length="143" mass="15274">MASFNSAETGLMAKYNANDTTLMVDGELMYGFATDTMISVAYDNANVTVAQDPQGTAVASINNKTGATLTVNLNETSPSNAKLTELANTRAEFPLDLRTSTVHQTAAHCYISKMPDNTAAQNAGDRAWQIHALNLDTESLVGR</sequence>
<reference evidence="1 2" key="1">
    <citation type="submission" date="2019-01" db="EMBL/GenBank/DDBJ databases">
        <title>The genome sequence of Lactobacillus crispatus L49.</title>
        <authorList>
            <person name="Zhong J."/>
            <person name="Zhang J."/>
        </authorList>
    </citation>
    <scope>NUCLEOTIDE SEQUENCE [LARGE SCALE GENOMIC DNA]</scope>
    <source>
        <strain evidence="1 2">L49</strain>
    </source>
</reference>
<proteinExistence type="predicted"/>
<accession>A0A4Q0LXP0</accession>